<dbReference type="PANTHER" id="PTHR43065">
    <property type="entry name" value="SENSOR HISTIDINE KINASE"/>
    <property type="match status" value="1"/>
</dbReference>
<dbReference type="PANTHER" id="PTHR43065:SF23">
    <property type="entry name" value="SENSOR HISTIDINE KINASE PDTAS"/>
    <property type="match status" value="1"/>
</dbReference>
<evidence type="ECO:0000256" key="11">
    <source>
        <dbReference type="ARBA" id="ARBA00022840"/>
    </source>
</evidence>
<dbReference type="GO" id="GO:0000160">
    <property type="term" value="P:phosphorelay signal transduction system"/>
    <property type="evidence" value="ECO:0007669"/>
    <property type="project" value="UniProtKB-KW"/>
</dbReference>
<comment type="caution">
    <text evidence="22">The sequence shown here is derived from an EMBL/GenBank/DDBJ whole genome shotgun (WGS) entry which is preliminary data.</text>
</comment>
<keyword evidence="5" id="KW-0597">Phosphoprotein</keyword>
<reference evidence="22" key="1">
    <citation type="submission" date="2020-10" db="EMBL/GenBank/DDBJ databases">
        <authorList>
            <person name="Castelo-Branco R."/>
            <person name="Eusebio N."/>
            <person name="Adriana R."/>
            <person name="Vieira A."/>
            <person name="Brugerolle De Fraissinette N."/>
            <person name="Rezende De Castro R."/>
            <person name="Schneider M.P."/>
            <person name="Vasconcelos V."/>
            <person name="Leao P.N."/>
        </authorList>
    </citation>
    <scope>NUCLEOTIDE SEQUENCE</scope>
    <source>
        <strain evidence="22">LEGE 11467</strain>
    </source>
</reference>
<evidence type="ECO:0000259" key="19">
    <source>
        <dbReference type="PROSITE" id="PS50112"/>
    </source>
</evidence>
<dbReference type="SUPFAM" id="SSF55874">
    <property type="entry name" value="ATPase domain of HSP90 chaperone/DNA topoisomerase II/histidine kinase"/>
    <property type="match status" value="1"/>
</dbReference>
<feature type="domain" description="PAC" evidence="20">
    <location>
        <begin position="923"/>
        <end position="975"/>
    </location>
</feature>
<dbReference type="AlphaFoldDB" id="A0A928W1I9"/>
<dbReference type="Pfam" id="PF07568">
    <property type="entry name" value="HisKA_2"/>
    <property type="match status" value="1"/>
</dbReference>
<comment type="similarity">
    <text evidence="2">In the N-terminal section; belongs to the phytochrome family.</text>
</comment>
<dbReference type="GO" id="GO:0006355">
    <property type="term" value="P:regulation of DNA-templated transcription"/>
    <property type="evidence" value="ECO:0007669"/>
    <property type="project" value="InterPro"/>
</dbReference>
<feature type="domain" description="CBS" evidence="21">
    <location>
        <begin position="26"/>
        <end position="94"/>
    </location>
</feature>
<feature type="coiled-coil region" evidence="16">
    <location>
        <begin position="342"/>
        <end position="394"/>
    </location>
</feature>
<keyword evidence="8" id="KW-0677">Repeat</keyword>
<evidence type="ECO:0000256" key="5">
    <source>
        <dbReference type="ARBA" id="ARBA00022553"/>
    </source>
</evidence>
<proteinExistence type="inferred from homology"/>
<keyword evidence="10" id="KW-0418">Kinase</keyword>
<comment type="subcellular location">
    <subcellularLocation>
        <location evidence="1">Cell inner membrane</location>
        <topology evidence="1">Multi-pass membrane protein</topology>
    </subcellularLocation>
</comment>
<evidence type="ECO:0000256" key="12">
    <source>
        <dbReference type="ARBA" id="ARBA00022989"/>
    </source>
</evidence>
<keyword evidence="7" id="KW-0812">Transmembrane</keyword>
<keyword evidence="13" id="KW-0902">Two-component regulatory system</keyword>
<dbReference type="Gene3D" id="3.30.450.40">
    <property type="match status" value="2"/>
</dbReference>
<evidence type="ECO:0000259" key="17">
    <source>
        <dbReference type="PROSITE" id="PS50046"/>
    </source>
</evidence>
<keyword evidence="3" id="KW-1003">Cell membrane</keyword>
<dbReference type="Pfam" id="PF08447">
    <property type="entry name" value="PAS_3"/>
    <property type="match status" value="2"/>
</dbReference>
<evidence type="ECO:0000256" key="8">
    <source>
        <dbReference type="ARBA" id="ARBA00022737"/>
    </source>
</evidence>
<dbReference type="InterPro" id="IPR013655">
    <property type="entry name" value="PAS_fold_3"/>
</dbReference>
<dbReference type="PROSITE" id="PS50112">
    <property type="entry name" value="PAS"/>
    <property type="match status" value="3"/>
</dbReference>
<dbReference type="InterPro" id="IPR013767">
    <property type="entry name" value="PAS_fold"/>
</dbReference>
<keyword evidence="9" id="KW-0547">Nucleotide-binding</keyword>
<evidence type="ECO:0000256" key="2">
    <source>
        <dbReference type="ARBA" id="ARBA00006402"/>
    </source>
</evidence>
<evidence type="ECO:0000256" key="10">
    <source>
        <dbReference type="ARBA" id="ARBA00022777"/>
    </source>
</evidence>
<dbReference type="InterPro" id="IPR000644">
    <property type="entry name" value="CBS_dom"/>
</dbReference>
<accession>A0A928W1I9</accession>
<keyword evidence="14" id="KW-0472">Membrane</keyword>
<dbReference type="FunFam" id="2.10.70.100:FF:000001">
    <property type="entry name" value="Sensory transduction histidine kinase"/>
    <property type="match status" value="1"/>
</dbReference>
<dbReference type="SMART" id="SM00387">
    <property type="entry name" value="HATPase_c"/>
    <property type="match status" value="1"/>
</dbReference>
<dbReference type="InterPro" id="IPR011495">
    <property type="entry name" value="Sig_transdc_His_kin_sub2_dim/P"/>
</dbReference>
<dbReference type="SUPFAM" id="SSF55781">
    <property type="entry name" value="GAF domain-like"/>
    <property type="match status" value="2"/>
</dbReference>
<dbReference type="InterPro" id="IPR000014">
    <property type="entry name" value="PAS"/>
</dbReference>
<evidence type="ECO:0000313" key="22">
    <source>
        <dbReference type="EMBL" id="MBE9042271.1"/>
    </source>
</evidence>
<dbReference type="Pfam" id="PF00989">
    <property type="entry name" value="PAS"/>
    <property type="match status" value="1"/>
</dbReference>
<dbReference type="Proteomes" id="UP000621799">
    <property type="component" value="Unassembled WGS sequence"/>
</dbReference>
<dbReference type="InterPro" id="IPR005467">
    <property type="entry name" value="His_kinase_dom"/>
</dbReference>
<keyword evidence="15" id="KW-0129">CBS domain</keyword>
<dbReference type="Gene3D" id="3.10.580.10">
    <property type="entry name" value="CBS-domain"/>
    <property type="match status" value="1"/>
</dbReference>
<dbReference type="Pfam" id="PF02518">
    <property type="entry name" value="HATPase_c"/>
    <property type="match status" value="1"/>
</dbReference>
<sequence length="1192" mass="134926">MLSDRLLECSLNGYSPDRTRSIEVAIDPHEIVCAPPTASASELTQLIAERDVSCVAIIEESQTANSKEKPLKPVGILTARDLVKWHFHNCENPGAQGAIGSPLYCLSSTDTLAIADRQMQSLGVQYLGVCDDRGEWMGLVTPTSLLRAMDLGQFYPSEIEIEARKQESEELERRVGQLELEKIELLRDLEVEVERQVRERTIELQRQVDVLAESVRKRTQSQSAEMALKESEQKFRQLAENIREVFFIHDAKSFQAIYISPAFEEIWGFSSARVYENSFAWLDVVHPEDRDRVVAAAQQRGSKTAFEREYRIIRPDGEIRWIRERSFPVRDDSGAIYRLAGIAEDITERKLAQEALEQLNQQLETIVEQRTRLLKQTNERLQAQISERQQIESEIATRAKQQAIVAELGQQALLGTDLHLLVQQIVIQVAAGLGVDYCKMLEILPDARSLLTVGMQSDSEADGILLDREPLAQGSWEVDDLTQQPRFSHGDGSSSLSVAIQGTTSCFGVLGAYNHQPRTFTQDDIYFLQSAANVLAAAIERQQSQTALQESEAQYRRTIETAAEGIWMLDADRKTTFVNPRMAAMLGYGAEEILDRQMSDFMDDAPREIATEHFGQHDRKPSDRNDFKFRRQDGSTLWAIVSATPIFSPTGKYSGALMMLTDITDRKRAEAAIERQHLMSQLFAEIALKICRSLQLDDILQTTVTEVQKILDCDRVLIYRLLPDGLYVKAEALVPPHSALLDLYLPPEAFPGLPQQSYREGKVTAINDVEQTYCAYAPHIYELMQQWGVKAKLMVPILQQDTVWGFIIAHQCSTARQWTDFETELLEQLADRVGITVAQAQLLTARQESEARFRAMFEQAAVGIVQNDLDGRFIRCNQKSGAILGYPCEELLAKTLKEISDPEDLALERDSIEQLLCDDIQTFSVEQRFIRKNGSIVWVNITVSLVRTSLGKPDYFISVMEDVSDRKAALSERQQAQAKLEASLYEKEILLKEIHHRVKNNLYIISNLLDLQSETLEDDISKKLFADSQNRLQTMALIHEQLYKSTDLATIDFTEYVRNLVNNLYYSYNTTGGEIDVSIKADSLLVNLETAIPCGLLINELMTNSFKYAFPGETSGEITIQLYGDRDDKINLIVRDNGIGIPEEIDWQDTSSLGLRLVNILAEQLEGNIALDRQDGTSFHLVFRELKYEERF</sequence>
<dbReference type="InterPro" id="IPR036890">
    <property type="entry name" value="HATPase_C_sf"/>
</dbReference>
<dbReference type="Gene3D" id="3.30.450.20">
    <property type="entry name" value="PAS domain"/>
    <property type="match status" value="3"/>
</dbReference>
<feature type="domain" description="PAC" evidence="20">
    <location>
        <begin position="306"/>
        <end position="358"/>
    </location>
</feature>
<feature type="domain" description="PAC" evidence="20">
    <location>
        <begin position="623"/>
        <end position="675"/>
    </location>
</feature>
<evidence type="ECO:0000256" key="1">
    <source>
        <dbReference type="ARBA" id="ARBA00004429"/>
    </source>
</evidence>
<dbReference type="CDD" id="cd00130">
    <property type="entry name" value="PAS"/>
    <property type="match status" value="3"/>
</dbReference>
<dbReference type="SUPFAM" id="SSF55785">
    <property type="entry name" value="PYP-like sensor domain (PAS domain)"/>
    <property type="match status" value="3"/>
</dbReference>
<dbReference type="PROSITE" id="PS51371">
    <property type="entry name" value="CBS"/>
    <property type="match status" value="2"/>
</dbReference>
<dbReference type="SUPFAM" id="SSF54631">
    <property type="entry name" value="CBS-domain pair"/>
    <property type="match status" value="1"/>
</dbReference>
<dbReference type="InterPro" id="IPR001610">
    <property type="entry name" value="PAC"/>
</dbReference>
<evidence type="ECO:0000256" key="3">
    <source>
        <dbReference type="ARBA" id="ARBA00022475"/>
    </source>
</evidence>
<feature type="domain" description="Histidine kinase" evidence="18">
    <location>
        <begin position="993"/>
        <end position="1187"/>
    </location>
</feature>
<dbReference type="InterPro" id="IPR003594">
    <property type="entry name" value="HATPase_dom"/>
</dbReference>
<keyword evidence="6" id="KW-0808">Transferase</keyword>
<dbReference type="InterPro" id="IPR003018">
    <property type="entry name" value="GAF"/>
</dbReference>
<dbReference type="RefSeq" id="WP_264322439.1">
    <property type="nucleotide sequence ID" value="NZ_JADEXN010000327.1"/>
</dbReference>
<dbReference type="Gene3D" id="3.30.565.10">
    <property type="entry name" value="Histidine kinase-like ATPase, C-terminal domain"/>
    <property type="match status" value="1"/>
</dbReference>
<evidence type="ECO:0000256" key="4">
    <source>
        <dbReference type="ARBA" id="ARBA00022519"/>
    </source>
</evidence>
<feature type="domain" description="Phytochrome chromophore attachment site" evidence="17">
    <location>
        <begin position="695"/>
        <end position="832"/>
    </location>
</feature>
<dbReference type="InterPro" id="IPR000700">
    <property type="entry name" value="PAS-assoc_C"/>
</dbReference>
<dbReference type="InterPro" id="IPR029016">
    <property type="entry name" value="GAF-like_dom_sf"/>
</dbReference>
<feature type="domain" description="PAS" evidence="19">
    <location>
        <begin position="551"/>
        <end position="608"/>
    </location>
</feature>
<evidence type="ECO:0000259" key="21">
    <source>
        <dbReference type="PROSITE" id="PS51371"/>
    </source>
</evidence>
<keyword evidence="12" id="KW-1133">Transmembrane helix</keyword>
<evidence type="ECO:0000259" key="20">
    <source>
        <dbReference type="PROSITE" id="PS50113"/>
    </source>
</evidence>
<evidence type="ECO:0000259" key="18">
    <source>
        <dbReference type="PROSITE" id="PS50109"/>
    </source>
</evidence>
<feature type="domain" description="PAS" evidence="19">
    <location>
        <begin position="231"/>
        <end position="309"/>
    </location>
</feature>
<keyword evidence="16" id="KW-0175">Coiled coil</keyword>
<feature type="coiled-coil region" evidence="16">
    <location>
        <begin position="161"/>
        <end position="188"/>
    </location>
</feature>
<evidence type="ECO:0000256" key="14">
    <source>
        <dbReference type="ARBA" id="ARBA00023136"/>
    </source>
</evidence>
<protein>
    <submittedName>
        <fullName evidence="22">PAS domain S-box protein</fullName>
    </submittedName>
</protein>
<evidence type="ECO:0000256" key="9">
    <source>
        <dbReference type="ARBA" id="ARBA00022741"/>
    </source>
</evidence>
<dbReference type="Pfam" id="PF01590">
    <property type="entry name" value="GAF"/>
    <property type="match status" value="2"/>
</dbReference>
<gene>
    <name evidence="22" type="ORF">IQ235_15945</name>
</gene>
<dbReference type="InterPro" id="IPR035965">
    <property type="entry name" value="PAS-like_dom_sf"/>
</dbReference>
<dbReference type="GO" id="GO:0005524">
    <property type="term" value="F:ATP binding"/>
    <property type="evidence" value="ECO:0007669"/>
    <property type="project" value="UniProtKB-KW"/>
</dbReference>
<organism evidence="22 23">
    <name type="scientific">Zarconia navalis LEGE 11467</name>
    <dbReference type="NCBI Taxonomy" id="1828826"/>
    <lineage>
        <taxon>Bacteria</taxon>
        <taxon>Bacillati</taxon>
        <taxon>Cyanobacteriota</taxon>
        <taxon>Cyanophyceae</taxon>
        <taxon>Oscillatoriophycideae</taxon>
        <taxon>Oscillatoriales</taxon>
        <taxon>Oscillatoriales incertae sedis</taxon>
        <taxon>Zarconia</taxon>
        <taxon>Zarconia navalis</taxon>
    </lineage>
</organism>
<keyword evidence="23" id="KW-1185">Reference proteome</keyword>
<evidence type="ECO:0000256" key="15">
    <source>
        <dbReference type="PROSITE-ProRule" id="PRU00703"/>
    </source>
</evidence>
<feature type="domain" description="PAS" evidence="19">
    <location>
        <begin position="849"/>
        <end position="919"/>
    </location>
</feature>
<dbReference type="PROSITE" id="PS50046">
    <property type="entry name" value="PHYTOCHROME_2"/>
    <property type="match status" value="1"/>
</dbReference>
<evidence type="ECO:0000256" key="13">
    <source>
        <dbReference type="ARBA" id="ARBA00023012"/>
    </source>
</evidence>
<evidence type="ECO:0000256" key="6">
    <source>
        <dbReference type="ARBA" id="ARBA00022679"/>
    </source>
</evidence>
<evidence type="ECO:0000256" key="16">
    <source>
        <dbReference type="SAM" id="Coils"/>
    </source>
</evidence>
<dbReference type="SMART" id="SM00065">
    <property type="entry name" value="GAF"/>
    <property type="match status" value="2"/>
</dbReference>
<dbReference type="GO" id="GO:0016301">
    <property type="term" value="F:kinase activity"/>
    <property type="evidence" value="ECO:0007669"/>
    <property type="project" value="UniProtKB-KW"/>
</dbReference>
<evidence type="ECO:0000313" key="23">
    <source>
        <dbReference type="Proteomes" id="UP000621799"/>
    </source>
</evidence>
<dbReference type="NCBIfam" id="TIGR00229">
    <property type="entry name" value="sensory_box"/>
    <property type="match status" value="3"/>
</dbReference>
<dbReference type="InterPro" id="IPR046342">
    <property type="entry name" value="CBS_dom_sf"/>
</dbReference>
<dbReference type="PROSITE" id="PS50113">
    <property type="entry name" value="PAC"/>
    <property type="match status" value="3"/>
</dbReference>
<dbReference type="GO" id="GO:0005886">
    <property type="term" value="C:plasma membrane"/>
    <property type="evidence" value="ECO:0007669"/>
    <property type="project" value="UniProtKB-SubCell"/>
</dbReference>
<dbReference type="Pfam" id="PF00571">
    <property type="entry name" value="CBS"/>
    <property type="match status" value="1"/>
</dbReference>
<name>A0A928W1I9_9CYAN</name>
<keyword evidence="11" id="KW-0067">ATP-binding</keyword>
<evidence type="ECO:0000256" key="7">
    <source>
        <dbReference type="ARBA" id="ARBA00022692"/>
    </source>
</evidence>
<dbReference type="PROSITE" id="PS50109">
    <property type="entry name" value="HIS_KIN"/>
    <property type="match status" value="1"/>
</dbReference>
<dbReference type="SMART" id="SM00086">
    <property type="entry name" value="PAC"/>
    <property type="match status" value="3"/>
</dbReference>
<keyword evidence="4" id="KW-0997">Cell inner membrane</keyword>
<dbReference type="InterPro" id="IPR016132">
    <property type="entry name" value="Phyto_chromo_attachment"/>
</dbReference>
<dbReference type="EMBL" id="JADEXN010000327">
    <property type="protein sequence ID" value="MBE9042271.1"/>
    <property type="molecule type" value="Genomic_DNA"/>
</dbReference>
<dbReference type="SMART" id="SM00091">
    <property type="entry name" value="PAS"/>
    <property type="match status" value="3"/>
</dbReference>
<feature type="domain" description="CBS" evidence="21">
    <location>
        <begin position="99"/>
        <end position="157"/>
    </location>
</feature>